<evidence type="ECO:0000256" key="1">
    <source>
        <dbReference type="ARBA" id="ARBA00022448"/>
    </source>
</evidence>
<keyword evidence="3" id="KW-1185">Reference proteome</keyword>
<feature type="domain" description="FIP-RBD" evidence="2">
    <location>
        <begin position="3"/>
        <end position="65"/>
    </location>
</feature>
<sequence>MVSFGADLDDCDDSKKPSYEDLEKQIIELRLELTHKEAKEKDLKEYIELLLTRIMEQNPELLESVTTEPRHH</sequence>
<name>A0A0M3ILP5_ASCLU</name>
<dbReference type="WBParaSite" id="ALUE_0001967301-mRNA-1">
    <property type="protein sequence ID" value="ALUE_0001967301-mRNA-1"/>
    <property type="gene ID" value="ALUE_0001967301"/>
</dbReference>
<proteinExistence type="predicted"/>
<dbReference type="InterPro" id="IPR037245">
    <property type="entry name" value="FIP-RBD_C_sf"/>
</dbReference>
<accession>A0A0M3ILP5</accession>
<keyword evidence="1" id="KW-0813">Transport</keyword>
<dbReference type="Proteomes" id="UP000036681">
    <property type="component" value="Unplaced"/>
</dbReference>
<dbReference type="Pfam" id="PF09457">
    <property type="entry name" value="RBD-FIP"/>
    <property type="match status" value="1"/>
</dbReference>
<organism evidence="3 4">
    <name type="scientific">Ascaris lumbricoides</name>
    <name type="common">Giant roundworm</name>
    <dbReference type="NCBI Taxonomy" id="6252"/>
    <lineage>
        <taxon>Eukaryota</taxon>
        <taxon>Metazoa</taxon>
        <taxon>Ecdysozoa</taxon>
        <taxon>Nematoda</taxon>
        <taxon>Chromadorea</taxon>
        <taxon>Rhabditida</taxon>
        <taxon>Spirurina</taxon>
        <taxon>Ascaridomorpha</taxon>
        <taxon>Ascaridoidea</taxon>
        <taxon>Ascarididae</taxon>
        <taxon>Ascaris</taxon>
    </lineage>
</organism>
<dbReference type="PROSITE" id="PS51511">
    <property type="entry name" value="FIP_RBD"/>
    <property type="match status" value="1"/>
</dbReference>
<evidence type="ECO:0000313" key="4">
    <source>
        <dbReference type="WBParaSite" id="ALUE_0001967301-mRNA-1"/>
    </source>
</evidence>
<evidence type="ECO:0000313" key="3">
    <source>
        <dbReference type="Proteomes" id="UP000036681"/>
    </source>
</evidence>
<dbReference type="AlphaFoldDB" id="A0A0M3ILP5"/>
<dbReference type="InterPro" id="IPR019018">
    <property type="entry name" value="Rab-bd_FIP-RBD"/>
</dbReference>
<evidence type="ECO:0000259" key="2">
    <source>
        <dbReference type="PROSITE" id="PS51511"/>
    </source>
</evidence>
<reference evidence="4" key="1">
    <citation type="submission" date="2017-02" db="UniProtKB">
        <authorList>
            <consortium name="WormBaseParasite"/>
        </authorList>
    </citation>
    <scope>IDENTIFICATION</scope>
</reference>
<protein>
    <submittedName>
        <fullName evidence="4">FIP-RBD domain-containing protein</fullName>
    </submittedName>
</protein>
<dbReference type="SUPFAM" id="SSF144270">
    <property type="entry name" value="Eferin C-derminal domain-like"/>
    <property type="match status" value="1"/>
</dbReference>
<dbReference type="Gene3D" id="1.20.5.2440">
    <property type="match status" value="1"/>
</dbReference>